<dbReference type="EMBL" id="JAPZBS010000007">
    <property type="protein sequence ID" value="KAJ5369018.1"/>
    <property type="molecule type" value="Genomic_DNA"/>
</dbReference>
<feature type="transmembrane region" description="Helical" evidence="7">
    <location>
        <begin position="131"/>
        <end position="148"/>
    </location>
</feature>
<feature type="transmembrane region" description="Helical" evidence="7">
    <location>
        <begin position="188"/>
        <end position="207"/>
    </location>
</feature>
<dbReference type="AlphaFoldDB" id="A0A9W9RZ29"/>
<dbReference type="OrthoDB" id="3648309at2759"/>
<dbReference type="PANTHER" id="PTHR31123">
    <property type="entry name" value="ACCUMULATION OF DYADS PROTEIN 2-RELATED"/>
    <property type="match status" value="1"/>
</dbReference>
<dbReference type="GO" id="GO:0015123">
    <property type="term" value="F:acetate transmembrane transporter activity"/>
    <property type="evidence" value="ECO:0007669"/>
    <property type="project" value="TreeGrafter"/>
</dbReference>
<dbReference type="InterPro" id="IPR000791">
    <property type="entry name" value="Gpr1/Fun34/SatP-like"/>
</dbReference>
<proteinExistence type="inferred from homology"/>
<evidence type="ECO:0000256" key="1">
    <source>
        <dbReference type="ARBA" id="ARBA00004141"/>
    </source>
</evidence>
<feature type="transmembrane region" description="Helical" evidence="7">
    <location>
        <begin position="63"/>
        <end position="86"/>
    </location>
</feature>
<dbReference type="InterPro" id="IPR051633">
    <property type="entry name" value="AceTr"/>
</dbReference>
<keyword evidence="3 7" id="KW-0812">Transmembrane</keyword>
<dbReference type="Proteomes" id="UP001147782">
    <property type="component" value="Unassembled WGS sequence"/>
</dbReference>
<accession>A0A9W9RZ29</accession>
<feature type="transmembrane region" description="Helical" evidence="7">
    <location>
        <begin position="98"/>
        <end position="119"/>
    </location>
</feature>
<comment type="subcellular location">
    <subcellularLocation>
        <location evidence="1">Membrane</location>
        <topology evidence="1">Multi-pass membrane protein</topology>
    </subcellularLocation>
</comment>
<evidence type="ECO:0000256" key="7">
    <source>
        <dbReference type="SAM" id="Phobius"/>
    </source>
</evidence>
<dbReference type="RefSeq" id="XP_056553760.1">
    <property type="nucleotide sequence ID" value="XM_056701697.1"/>
</dbReference>
<protein>
    <recommendedName>
        <fullName evidence="10">Gpr1 family protein</fullName>
    </recommendedName>
</protein>
<feature type="transmembrane region" description="Helical" evidence="7">
    <location>
        <begin position="227"/>
        <end position="246"/>
    </location>
</feature>
<keyword evidence="9" id="KW-1185">Reference proteome</keyword>
<reference evidence="8" key="2">
    <citation type="journal article" date="2023" name="IMA Fungus">
        <title>Comparative genomic study of the Penicillium genus elucidates a diverse pangenome and 15 lateral gene transfer events.</title>
        <authorList>
            <person name="Petersen C."/>
            <person name="Sorensen T."/>
            <person name="Nielsen M.R."/>
            <person name="Sondergaard T.E."/>
            <person name="Sorensen J.L."/>
            <person name="Fitzpatrick D.A."/>
            <person name="Frisvad J.C."/>
            <person name="Nielsen K.L."/>
        </authorList>
    </citation>
    <scope>NUCLEOTIDE SEQUENCE</scope>
    <source>
        <strain evidence="8">IBT 29864</strain>
    </source>
</reference>
<evidence type="ECO:0000256" key="5">
    <source>
        <dbReference type="ARBA" id="ARBA00023136"/>
    </source>
</evidence>
<comment type="caution">
    <text evidence="8">The sequence shown here is derived from an EMBL/GenBank/DDBJ whole genome shotgun (WGS) entry which is preliminary data.</text>
</comment>
<evidence type="ECO:0000256" key="2">
    <source>
        <dbReference type="ARBA" id="ARBA00005587"/>
    </source>
</evidence>
<feature type="transmembrane region" description="Helical" evidence="7">
    <location>
        <begin position="160"/>
        <end position="181"/>
    </location>
</feature>
<name>A0A9W9RZ29_9EURO</name>
<dbReference type="PANTHER" id="PTHR31123:SF1">
    <property type="entry name" value="ACCUMULATION OF DYADS PROTEIN 2-RELATED"/>
    <property type="match status" value="1"/>
</dbReference>
<feature type="region of interest" description="Disordered" evidence="6">
    <location>
        <begin position="1"/>
        <end position="45"/>
    </location>
</feature>
<dbReference type="Pfam" id="PF01184">
    <property type="entry name" value="Gpr1_Fun34_YaaH"/>
    <property type="match status" value="1"/>
</dbReference>
<keyword evidence="4 7" id="KW-1133">Transmembrane helix</keyword>
<dbReference type="GeneID" id="81440876"/>
<dbReference type="GO" id="GO:0005886">
    <property type="term" value="C:plasma membrane"/>
    <property type="evidence" value="ECO:0007669"/>
    <property type="project" value="TreeGrafter"/>
</dbReference>
<evidence type="ECO:0000256" key="6">
    <source>
        <dbReference type="SAM" id="MobiDB-lite"/>
    </source>
</evidence>
<feature type="compositionally biased region" description="Polar residues" evidence="6">
    <location>
        <begin position="29"/>
        <end position="45"/>
    </location>
</feature>
<keyword evidence="5 7" id="KW-0472">Membrane</keyword>
<sequence>MSEPQSSATASQEAPETATWDLAGEKTENGNGTTPVSTRRPQQSTVSQVTAPVFTKLGNPGPLGLLSFAITTFVVGLLECGAGLPHSDPDGNVGPNQASFGIVVFMGGTAQILAGLMQFRVGNTFGTTVHCAYGAFWLSFGMFMLPYLGIEAAYNGDKRAYTFAIGIYLIMWCFLTVLFFIAALRTNIAILSVFFFLILAFLFLSLAEFTATEHATASRNLNKAGGAFAVICAFCASYAGGSGLMLPETTWVRFPLGEISRV</sequence>
<evidence type="ECO:0000256" key="3">
    <source>
        <dbReference type="ARBA" id="ARBA00022692"/>
    </source>
</evidence>
<comment type="similarity">
    <text evidence="2">Belongs to the acetate uptake transporter (AceTr) (TC 2.A.96) family.</text>
</comment>
<evidence type="ECO:0000256" key="4">
    <source>
        <dbReference type="ARBA" id="ARBA00022989"/>
    </source>
</evidence>
<organism evidence="8 9">
    <name type="scientific">Penicillium cataractarum</name>
    <dbReference type="NCBI Taxonomy" id="2100454"/>
    <lineage>
        <taxon>Eukaryota</taxon>
        <taxon>Fungi</taxon>
        <taxon>Dikarya</taxon>
        <taxon>Ascomycota</taxon>
        <taxon>Pezizomycotina</taxon>
        <taxon>Eurotiomycetes</taxon>
        <taxon>Eurotiomycetidae</taxon>
        <taxon>Eurotiales</taxon>
        <taxon>Aspergillaceae</taxon>
        <taxon>Penicillium</taxon>
    </lineage>
</organism>
<evidence type="ECO:0008006" key="10">
    <source>
        <dbReference type="Google" id="ProtNLM"/>
    </source>
</evidence>
<evidence type="ECO:0000313" key="9">
    <source>
        <dbReference type="Proteomes" id="UP001147782"/>
    </source>
</evidence>
<feature type="compositionally biased region" description="Polar residues" evidence="6">
    <location>
        <begin position="1"/>
        <end position="14"/>
    </location>
</feature>
<reference evidence="8" key="1">
    <citation type="submission" date="2022-11" db="EMBL/GenBank/DDBJ databases">
        <authorList>
            <person name="Petersen C."/>
        </authorList>
    </citation>
    <scope>NUCLEOTIDE SEQUENCE</scope>
    <source>
        <strain evidence="8">IBT 29864</strain>
    </source>
</reference>
<evidence type="ECO:0000313" key="8">
    <source>
        <dbReference type="EMBL" id="KAJ5369018.1"/>
    </source>
</evidence>
<gene>
    <name evidence="8" type="ORF">N7496_008778</name>
</gene>
<dbReference type="NCBIfam" id="NF038013">
    <property type="entry name" value="AceTr_1"/>
    <property type="match status" value="1"/>
</dbReference>